<reference evidence="1" key="1">
    <citation type="journal article" date="2020" name="Stud. Mycol.">
        <title>101 Dothideomycetes genomes: a test case for predicting lifestyles and emergence of pathogens.</title>
        <authorList>
            <person name="Haridas S."/>
            <person name="Albert R."/>
            <person name="Binder M."/>
            <person name="Bloem J."/>
            <person name="Labutti K."/>
            <person name="Salamov A."/>
            <person name="Andreopoulos B."/>
            <person name="Baker S."/>
            <person name="Barry K."/>
            <person name="Bills G."/>
            <person name="Bluhm B."/>
            <person name="Cannon C."/>
            <person name="Castanera R."/>
            <person name="Culley D."/>
            <person name="Daum C."/>
            <person name="Ezra D."/>
            <person name="Gonzalez J."/>
            <person name="Henrissat B."/>
            <person name="Kuo A."/>
            <person name="Liang C."/>
            <person name="Lipzen A."/>
            <person name="Lutzoni F."/>
            <person name="Magnuson J."/>
            <person name="Mondo S."/>
            <person name="Nolan M."/>
            <person name="Ohm R."/>
            <person name="Pangilinan J."/>
            <person name="Park H.-J."/>
            <person name="Ramirez L."/>
            <person name="Alfaro M."/>
            <person name="Sun H."/>
            <person name="Tritt A."/>
            <person name="Yoshinaga Y."/>
            <person name="Zwiers L.-H."/>
            <person name="Turgeon B."/>
            <person name="Goodwin S."/>
            <person name="Spatafora J."/>
            <person name="Crous P."/>
            <person name="Grigoriev I."/>
        </authorList>
    </citation>
    <scope>NUCLEOTIDE SEQUENCE</scope>
    <source>
        <strain evidence="1">CBS 279.74</strain>
    </source>
</reference>
<organism evidence="1 2">
    <name type="scientific">Pleomassaria siparia CBS 279.74</name>
    <dbReference type="NCBI Taxonomy" id="1314801"/>
    <lineage>
        <taxon>Eukaryota</taxon>
        <taxon>Fungi</taxon>
        <taxon>Dikarya</taxon>
        <taxon>Ascomycota</taxon>
        <taxon>Pezizomycotina</taxon>
        <taxon>Dothideomycetes</taxon>
        <taxon>Pleosporomycetidae</taxon>
        <taxon>Pleosporales</taxon>
        <taxon>Pleomassariaceae</taxon>
        <taxon>Pleomassaria</taxon>
    </lineage>
</organism>
<evidence type="ECO:0000313" key="1">
    <source>
        <dbReference type="EMBL" id="KAF2703756.1"/>
    </source>
</evidence>
<dbReference type="Proteomes" id="UP000799428">
    <property type="component" value="Unassembled WGS sequence"/>
</dbReference>
<proteinExistence type="predicted"/>
<protein>
    <submittedName>
        <fullName evidence="1">Uncharacterized protein</fullName>
    </submittedName>
</protein>
<evidence type="ECO:0000313" key="2">
    <source>
        <dbReference type="Proteomes" id="UP000799428"/>
    </source>
</evidence>
<gene>
    <name evidence="1" type="ORF">K504DRAFT_170987</name>
</gene>
<dbReference type="EMBL" id="MU005785">
    <property type="protein sequence ID" value="KAF2703756.1"/>
    <property type="molecule type" value="Genomic_DNA"/>
</dbReference>
<accession>A0A6G1JT26</accession>
<keyword evidence="2" id="KW-1185">Reference proteome</keyword>
<name>A0A6G1JT26_9PLEO</name>
<dbReference type="AlphaFoldDB" id="A0A6G1JT26"/>
<sequence>MQYEGPSHRLTKKATVLLGLLISLTKNEVVFQLRPYRPKSSHADMPCFSTPTVPRIFMPRLKKHGPAAAKRMNAVPKSLRQYIPLGANPAASIHTSQASLNDDLQAFFLLRLLLLALHRFFRCTGVVRPDGESSTRLVDLTFFFSPSRYTNKIAAKAAIHF</sequence>